<dbReference type="AlphaFoldDB" id="A0A2Z7AW80"/>
<evidence type="ECO:0000256" key="5">
    <source>
        <dbReference type="ARBA" id="ARBA00022989"/>
    </source>
</evidence>
<dbReference type="CDD" id="cd14824">
    <property type="entry name" value="Longin"/>
    <property type="match status" value="1"/>
</dbReference>
<dbReference type="InterPro" id="IPR051097">
    <property type="entry name" value="Synaptobrevin-like_transport"/>
</dbReference>
<feature type="domain" description="V-SNARE coiled-coil homology" evidence="12">
    <location>
        <begin position="130"/>
        <end position="190"/>
    </location>
</feature>
<evidence type="ECO:0000256" key="3">
    <source>
        <dbReference type="ARBA" id="ARBA00022692"/>
    </source>
</evidence>
<evidence type="ECO:0000259" key="12">
    <source>
        <dbReference type="PROSITE" id="PS50892"/>
    </source>
</evidence>
<dbReference type="InterPro" id="IPR010908">
    <property type="entry name" value="Longin_dom"/>
</dbReference>
<dbReference type="InterPro" id="IPR001388">
    <property type="entry name" value="Synaptobrevin-like"/>
</dbReference>
<keyword evidence="9" id="KW-0175">Coiled coil</keyword>
<dbReference type="EMBL" id="KV011852">
    <property type="protein sequence ID" value="KZV25598.1"/>
    <property type="molecule type" value="Genomic_DNA"/>
</dbReference>
<dbReference type="PANTHER" id="PTHR21136">
    <property type="entry name" value="SNARE PROTEINS"/>
    <property type="match status" value="1"/>
</dbReference>
<dbReference type="Pfam" id="PF00957">
    <property type="entry name" value="Synaptobrevin"/>
    <property type="match status" value="1"/>
</dbReference>
<evidence type="ECO:0000256" key="4">
    <source>
        <dbReference type="ARBA" id="ARBA00022927"/>
    </source>
</evidence>
<evidence type="ECO:0000256" key="2">
    <source>
        <dbReference type="ARBA" id="ARBA00022448"/>
    </source>
</evidence>
<accession>A0A2Z7AW80</accession>
<evidence type="ECO:0000313" key="13">
    <source>
        <dbReference type="EMBL" id="KZV25598.1"/>
    </source>
</evidence>
<keyword evidence="6 10" id="KW-0472">Membrane</keyword>
<dbReference type="GO" id="GO:0015031">
    <property type="term" value="P:protein transport"/>
    <property type="evidence" value="ECO:0007669"/>
    <property type="project" value="UniProtKB-KW"/>
</dbReference>
<dbReference type="FunFam" id="3.30.450.50:FF:000014">
    <property type="entry name" value="vesicle-associated membrane protein 727"/>
    <property type="match status" value="1"/>
</dbReference>
<proteinExistence type="inferred from homology"/>
<dbReference type="InterPro" id="IPR042855">
    <property type="entry name" value="V_SNARE_CC"/>
</dbReference>
<dbReference type="GO" id="GO:0016192">
    <property type="term" value="P:vesicle-mediated transport"/>
    <property type="evidence" value="ECO:0007669"/>
    <property type="project" value="InterPro"/>
</dbReference>
<dbReference type="Gene3D" id="1.20.5.110">
    <property type="match status" value="1"/>
</dbReference>
<dbReference type="Pfam" id="PF13774">
    <property type="entry name" value="Longin"/>
    <property type="match status" value="1"/>
</dbReference>
<keyword evidence="3 10" id="KW-0812">Transmembrane</keyword>
<keyword evidence="14" id="KW-1185">Reference proteome</keyword>
<dbReference type="PROSITE" id="PS50892">
    <property type="entry name" value="V_SNARE"/>
    <property type="match status" value="1"/>
</dbReference>
<comment type="function">
    <text evidence="7">Involved in the targeting and/or fusion of transport vesicles to their target membrane.</text>
</comment>
<dbReference type="SUPFAM" id="SSF58038">
    <property type="entry name" value="SNARE fusion complex"/>
    <property type="match status" value="1"/>
</dbReference>
<evidence type="ECO:0000313" key="14">
    <source>
        <dbReference type="Proteomes" id="UP000250235"/>
    </source>
</evidence>
<name>A0A2Z7AW80_9LAMI</name>
<dbReference type="PANTHER" id="PTHR21136:SF72">
    <property type="entry name" value="VESICLE-ASSOCIATED MEMBRANE PROTEIN 724"/>
    <property type="match status" value="1"/>
</dbReference>
<comment type="subcellular location">
    <subcellularLocation>
        <location evidence="8">Endomembrane system</location>
        <topology evidence="8">Single-pass type IV membrane protein</topology>
    </subcellularLocation>
</comment>
<dbReference type="SMART" id="SM01270">
    <property type="entry name" value="Longin"/>
    <property type="match status" value="1"/>
</dbReference>
<organism evidence="13 14">
    <name type="scientific">Dorcoceras hygrometricum</name>
    <dbReference type="NCBI Taxonomy" id="472368"/>
    <lineage>
        <taxon>Eukaryota</taxon>
        <taxon>Viridiplantae</taxon>
        <taxon>Streptophyta</taxon>
        <taxon>Embryophyta</taxon>
        <taxon>Tracheophyta</taxon>
        <taxon>Spermatophyta</taxon>
        <taxon>Magnoliopsida</taxon>
        <taxon>eudicotyledons</taxon>
        <taxon>Gunneridae</taxon>
        <taxon>Pentapetalae</taxon>
        <taxon>asterids</taxon>
        <taxon>lamiids</taxon>
        <taxon>Lamiales</taxon>
        <taxon>Gesneriaceae</taxon>
        <taxon>Didymocarpoideae</taxon>
        <taxon>Trichosporeae</taxon>
        <taxon>Loxocarpinae</taxon>
        <taxon>Dorcoceras</taxon>
    </lineage>
</organism>
<keyword evidence="2" id="KW-0813">Transport</keyword>
<evidence type="ECO:0000256" key="6">
    <source>
        <dbReference type="ARBA" id="ARBA00023136"/>
    </source>
</evidence>
<evidence type="ECO:0000256" key="7">
    <source>
        <dbReference type="ARBA" id="ARBA00037493"/>
    </source>
</evidence>
<keyword evidence="5 10" id="KW-1133">Transmembrane helix</keyword>
<evidence type="ECO:0000256" key="9">
    <source>
        <dbReference type="PROSITE-ProRule" id="PRU00290"/>
    </source>
</evidence>
<dbReference type="GO" id="GO:0005737">
    <property type="term" value="C:cytoplasm"/>
    <property type="evidence" value="ECO:0007669"/>
    <property type="project" value="UniProtKB-ARBA"/>
</dbReference>
<feature type="domain" description="Longin" evidence="11">
    <location>
        <begin position="10"/>
        <end position="114"/>
    </location>
</feature>
<dbReference type="GO" id="GO:0016020">
    <property type="term" value="C:membrane"/>
    <property type="evidence" value="ECO:0007669"/>
    <property type="project" value="InterPro"/>
</dbReference>
<evidence type="ECO:0000256" key="10">
    <source>
        <dbReference type="SAM" id="Phobius"/>
    </source>
</evidence>
<dbReference type="Proteomes" id="UP000250235">
    <property type="component" value="Unassembled WGS sequence"/>
</dbReference>
<dbReference type="PROSITE" id="PS50859">
    <property type="entry name" value="LONGIN"/>
    <property type="match status" value="1"/>
</dbReference>
<evidence type="ECO:0000259" key="11">
    <source>
        <dbReference type="PROSITE" id="PS50859"/>
    </source>
</evidence>
<gene>
    <name evidence="13" type="ORF">F511_33982</name>
</gene>
<dbReference type="SUPFAM" id="SSF64356">
    <property type="entry name" value="SNARE-like"/>
    <property type="match status" value="1"/>
</dbReference>
<dbReference type="InterPro" id="IPR011012">
    <property type="entry name" value="Longin-like_dom_sf"/>
</dbReference>
<dbReference type="OrthoDB" id="248747at2759"/>
<dbReference type="Gene3D" id="3.30.450.50">
    <property type="entry name" value="Longin domain"/>
    <property type="match status" value="1"/>
</dbReference>
<comment type="similarity">
    <text evidence="1">Belongs to the synaptobrevin family.</text>
</comment>
<feature type="transmembrane region" description="Helical" evidence="10">
    <location>
        <begin position="194"/>
        <end position="213"/>
    </location>
</feature>
<protein>
    <submittedName>
        <fullName evidence="13">Vesicle-associated membrane protein 724-like</fullName>
    </submittedName>
</protein>
<keyword evidence="4" id="KW-0653">Protein transport</keyword>
<sequence length="221" mass="25107">MGQESFVYSFVARGTTVLAEYAEITGNFAAVAEQCLQKLPSSSNKFVYQYDHHTFNYLLADGYAYCVVAKKSVRQQIAIALLERIRSDFMRKYGAGKADTAVAKSLSKEFGPLMKEQMKYVTEHVEEIDNLSKVQAQVTQVQNIMRENIDKTILRGGAIDDLSNKAGDLRDNAQEFKRRGEQIKRKMWYQNMKIKLVVLGILVLLALIIWLSICRGFNCSK</sequence>
<evidence type="ECO:0000256" key="1">
    <source>
        <dbReference type="ARBA" id="ARBA00008025"/>
    </source>
</evidence>
<evidence type="ECO:0000256" key="8">
    <source>
        <dbReference type="ARBA" id="ARBA00046280"/>
    </source>
</evidence>
<reference evidence="13 14" key="1">
    <citation type="journal article" date="2015" name="Proc. Natl. Acad. Sci. U.S.A.">
        <title>The resurrection genome of Boea hygrometrica: A blueprint for survival of dehydration.</title>
        <authorList>
            <person name="Xiao L."/>
            <person name="Yang G."/>
            <person name="Zhang L."/>
            <person name="Yang X."/>
            <person name="Zhao S."/>
            <person name="Ji Z."/>
            <person name="Zhou Q."/>
            <person name="Hu M."/>
            <person name="Wang Y."/>
            <person name="Chen M."/>
            <person name="Xu Y."/>
            <person name="Jin H."/>
            <person name="Xiao X."/>
            <person name="Hu G."/>
            <person name="Bao F."/>
            <person name="Hu Y."/>
            <person name="Wan P."/>
            <person name="Li L."/>
            <person name="Deng X."/>
            <person name="Kuang T."/>
            <person name="Xiang C."/>
            <person name="Zhu J.K."/>
            <person name="Oliver M.J."/>
            <person name="He Y."/>
        </authorList>
    </citation>
    <scope>NUCLEOTIDE SEQUENCE [LARGE SCALE GENOMIC DNA]</scope>
    <source>
        <strain evidence="14">cv. XS01</strain>
    </source>
</reference>
<dbReference type="PRINTS" id="PR00219">
    <property type="entry name" value="SYNAPTOBREVN"/>
</dbReference>
<dbReference type="GO" id="GO:0012505">
    <property type="term" value="C:endomembrane system"/>
    <property type="evidence" value="ECO:0007669"/>
    <property type="project" value="UniProtKB-SubCell"/>
</dbReference>